<name>A0A1H5G6V4_9MICO</name>
<protein>
    <submittedName>
        <fullName evidence="1">Heparinase II/III-like protein</fullName>
    </submittedName>
</protein>
<dbReference type="Proteomes" id="UP000199220">
    <property type="component" value="Unassembled WGS sequence"/>
</dbReference>
<reference evidence="2" key="1">
    <citation type="submission" date="2016-10" db="EMBL/GenBank/DDBJ databases">
        <authorList>
            <person name="Varghese N."/>
            <person name="Submissions S."/>
        </authorList>
    </citation>
    <scope>NUCLEOTIDE SEQUENCE [LARGE SCALE GENOMIC DNA]</scope>
    <source>
        <strain evidence="2">DSM 21368</strain>
    </source>
</reference>
<keyword evidence="2" id="KW-1185">Reference proteome</keyword>
<dbReference type="SUPFAM" id="SSF48230">
    <property type="entry name" value="Chondroitin AC/alginate lyase"/>
    <property type="match status" value="1"/>
</dbReference>
<organism evidence="1 2">
    <name type="scientific">Ruania alba</name>
    <dbReference type="NCBI Taxonomy" id="648782"/>
    <lineage>
        <taxon>Bacteria</taxon>
        <taxon>Bacillati</taxon>
        <taxon>Actinomycetota</taxon>
        <taxon>Actinomycetes</taxon>
        <taxon>Micrococcales</taxon>
        <taxon>Ruaniaceae</taxon>
        <taxon>Ruania</taxon>
    </lineage>
</organism>
<evidence type="ECO:0000313" key="1">
    <source>
        <dbReference type="EMBL" id="SEE11407.1"/>
    </source>
</evidence>
<dbReference type="RefSeq" id="WP_089772400.1">
    <property type="nucleotide sequence ID" value="NZ_FNTX01000001.1"/>
</dbReference>
<evidence type="ECO:0000313" key="2">
    <source>
        <dbReference type="Proteomes" id="UP000199220"/>
    </source>
</evidence>
<sequence>MSDDVPRPSTRRAFDIDHLVRRTARGVDVPFPPASDRRAWDGVDAVSRASILERAAALSGQPWPPLTVSARLELSRSGSRRAFEAPYFARRRRLMMSALALALGDEEYADAVLDGLGVLLEETSWCLPAHDSPPGGALRRLPDPDRPVLDLFAAETAATLTWVTWLHADRLADTPELLAQVRNAVLDRVFRPFVADGPNSWWFGAGMNWNPWIVSNVLTATALLAPSEDVTRATYAAALESLDGYLDRTPSDGGCAEGLMYWWLSAARLYEALDVLGWLSPEGSAAVLTHPLVQRMARYPLVVHLGGAWSASLADGIARVPGPDLEIDKDQHPPALLHRFATAAQVPEVAALAASFDRSYVPYQAMYRSLVTLFDPGWTRSARTAEPAATTHWLDQTQVFAASTDDARVRVVAKGGHNDEPHNHLDVGSVVVAVDGAPVLIDVGAGQYTAASFGPDRYSAWFTQSGFHTVPAPDGAEQGVGERFRAAVLEQSADHVRMELAGAYPPSVGITSWQREVRPGAVLELTESWIPATSDARVHLMLAHAPQDNGDGSFDLRDADGRGRARLEIGDHVEAAVEPIDLTDPILTAVWGDQIARLVLRPRETAVEGSLRVILRAL</sequence>
<dbReference type="Gene3D" id="1.50.10.100">
    <property type="entry name" value="Chondroitin AC/alginate lyase"/>
    <property type="match status" value="1"/>
</dbReference>
<gene>
    <name evidence="1" type="ORF">SAMN04488554_1558</name>
</gene>
<dbReference type="Gene3D" id="2.70.98.70">
    <property type="match status" value="1"/>
</dbReference>
<dbReference type="AlphaFoldDB" id="A0A1H5G6V4"/>
<dbReference type="OrthoDB" id="9793856at2"/>
<dbReference type="EMBL" id="FNTX01000001">
    <property type="protein sequence ID" value="SEE11407.1"/>
    <property type="molecule type" value="Genomic_DNA"/>
</dbReference>
<dbReference type="STRING" id="648782.SAMN04488554_1558"/>
<dbReference type="InterPro" id="IPR008929">
    <property type="entry name" value="Chondroitin_lyas"/>
</dbReference>
<accession>A0A1H5G6V4</accession>
<proteinExistence type="predicted"/>